<feature type="chain" id="PRO_5008627046" evidence="1">
    <location>
        <begin position="22"/>
        <end position="113"/>
    </location>
</feature>
<dbReference type="CDD" id="cd00161">
    <property type="entry name" value="beta-trefoil_Ricin-like"/>
    <property type="match status" value="1"/>
</dbReference>
<evidence type="ECO:0000256" key="1">
    <source>
        <dbReference type="SAM" id="SignalP"/>
    </source>
</evidence>
<feature type="signal peptide" evidence="1">
    <location>
        <begin position="1"/>
        <end position="21"/>
    </location>
</feature>
<dbReference type="EMBL" id="KV700147">
    <property type="protein sequence ID" value="OCF30553.1"/>
    <property type="molecule type" value="Genomic_DNA"/>
</dbReference>
<reference evidence="3" key="2">
    <citation type="submission" date="2013-12" db="EMBL/GenBank/DDBJ databases">
        <title>Evolution of pathogenesis and genome organization in the Tremellales.</title>
        <authorList>
            <person name="Cuomo C."/>
            <person name="Litvintseva A."/>
            <person name="Heitman J."/>
            <person name="Chen Y."/>
            <person name="Sun S."/>
            <person name="Springer D."/>
            <person name="Dromer F."/>
            <person name="Young S."/>
            <person name="Zeng Q."/>
            <person name="Chapman S."/>
            <person name="Gujja S."/>
            <person name="Saif S."/>
            <person name="Birren B."/>
        </authorList>
    </citation>
    <scope>NUCLEOTIDE SEQUENCE [LARGE SCALE GENOMIC DNA]</scope>
    <source>
        <strain evidence="3">BCC8398</strain>
    </source>
</reference>
<sequence length="113" mass="11869">MFAPLAPLLPFLASTSFGVQAVALAGGKARLSPREDGQYGIAYSRIHPKGDESLCLTVQGGEPKAGDVVHISQCFGDGDPYESAQTWSIPTLDDNAEIKLSSSQNQDLCLSSG</sequence>
<reference evidence="2 3" key="1">
    <citation type="submission" date="2013-07" db="EMBL/GenBank/DDBJ databases">
        <title>The Genome Sequence of Cryptococcus heveanensis BCC8398.</title>
        <authorList>
            <consortium name="The Broad Institute Genome Sequencing Platform"/>
            <person name="Cuomo C."/>
            <person name="Litvintseva A."/>
            <person name="Chen Y."/>
            <person name="Heitman J."/>
            <person name="Sun S."/>
            <person name="Springer D."/>
            <person name="Dromer F."/>
            <person name="Young S.K."/>
            <person name="Zeng Q."/>
            <person name="Gargeya S."/>
            <person name="Fitzgerald M."/>
            <person name="Abouelleil A."/>
            <person name="Alvarado L."/>
            <person name="Berlin A.M."/>
            <person name="Chapman S.B."/>
            <person name="Dewar J."/>
            <person name="Goldberg J."/>
            <person name="Griggs A."/>
            <person name="Gujja S."/>
            <person name="Hansen M."/>
            <person name="Howarth C."/>
            <person name="Imamovic A."/>
            <person name="Larimer J."/>
            <person name="McCowan C."/>
            <person name="Murphy C."/>
            <person name="Pearson M."/>
            <person name="Priest M."/>
            <person name="Roberts A."/>
            <person name="Saif S."/>
            <person name="Shea T."/>
            <person name="Sykes S."/>
            <person name="Wortman J."/>
            <person name="Nusbaum C."/>
            <person name="Birren B."/>
        </authorList>
    </citation>
    <scope>NUCLEOTIDE SEQUENCE [LARGE SCALE GENOMIC DNA]</scope>
    <source>
        <strain evidence="2 3">BCC8398</strain>
    </source>
</reference>
<organism evidence="2 3">
    <name type="scientific">Kwoniella heveanensis BCC8398</name>
    <dbReference type="NCBI Taxonomy" id="1296120"/>
    <lineage>
        <taxon>Eukaryota</taxon>
        <taxon>Fungi</taxon>
        <taxon>Dikarya</taxon>
        <taxon>Basidiomycota</taxon>
        <taxon>Agaricomycotina</taxon>
        <taxon>Tremellomycetes</taxon>
        <taxon>Tremellales</taxon>
        <taxon>Cryptococcaceae</taxon>
        <taxon>Kwoniella</taxon>
    </lineage>
</organism>
<dbReference type="Gene3D" id="2.80.10.50">
    <property type="match status" value="1"/>
</dbReference>
<dbReference type="Proteomes" id="UP000092666">
    <property type="component" value="Unassembled WGS sequence"/>
</dbReference>
<proteinExistence type="predicted"/>
<evidence type="ECO:0000313" key="2">
    <source>
        <dbReference type="EMBL" id="OCF30553.1"/>
    </source>
</evidence>
<dbReference type="AlphaFoldDB" id="A0A1B9GHU8"/>
<dbReference type="SUPFAM" id="SSF50370">
    <property type="entry name" value="Ricin B-like lectins"/>
    <property type="match status" value="1"/>
</dbReference>
<accession>A0A1B9GHU8</accession>
<gene>
    <name evidence="2" type="ORF">I316_07821</name>
</gene>
<dbReference type="PROSITE" id="PS50231">
    <property type="entry name" value="RICIN_B_LECTIN"/>
    <property type="match status" value="1"/>
</dbReference>
<protein>
    <submittedName>
        <fullName evidence="2">Uncharacterized protein</fullName>
    </submittedName>
</protein>
<keyword evidence="3" id="KW-1185">Reference proteome</keyword>
<keyword evidence="1" id="KW-0732">Signal</keyword>
<dbReference type="OrthoDB" id="10645626at2759"/>
<dbReference type="InterPro" id="IPR035992">
    <property type="entry name" value="Ricin_B-like_lectins"/>
</dbReference>
<name>A0A1B9GHU8_9TREE</name>
<evidence type="ECO:0000313" key="3">
    <source>
        <dbReference type="Proteomes" id="UP000092666"/>
    </source>
</evidence>